<reference evidence="7 8" key="1">
    <citation type="journal article" date="2016" name="Genome Biol. Evol.">
        <title>Gene Family Evolution Reflects Adaptation to Soil Environmental Stressors in the Genome of the Collembolan Orchesella cincta.</title>
        <authorList>
            <person name="Faddeeva-Vakhrusheva A."/>
            <person name="Derks M.F."/>
            <person name="Anvar S.Y."/>
            <person name="Agamennone V."/>
            <person name="Suring W."/>
            <person name="Smit S."/>
            <person name="van Straalen N.M."/>
            <person name="Roelofs D."/>
        </authorList>
    </citation>
    <scope>NUCLEOTIDE SEQUENCE [LARGE SCALE GENOMIC DNA]</scope>
    <source>
        <tissue evidence="7">Mixed pool</tissue>
    </source>
</reference>
<evidence type="ECO:0000259" key="5">
    <source>
        <dbReference type="PROSITE" id="PS50404"/>
    </source>
</evidence>
<evidence type="ECO:0000259" key="6">
    <source>
        <dbReference type="PROSITE" id="PS50405"/>
    </source>
</evidence>
<dbReference type="InterPro" id="IPR040079">
    <property type="entry name" value="Glutathione_S-Trfase"/>
</dbReference>
<feature type="domain" description="GST N-terminal" evidence="5">
    <location>
        <begin position="3"/>
        <end position="69"/>
    </location>
</feature>
<dbReference type="PANTHER" id="PTHR11571:SF224">
    <property type="entry name" value="HEMATOPOIETIC PROSTAGLANDIN D SYNTHASE"/>
    <property type="match status" value="1"/>
</dbReference>
<comment type="caution">
    <text evidence="7">The sequence shown here is derived from an EMBL/GenBank/DDBJ whole genome shotgun (WGS) entry which is preliminary data.</text>
</comment>
<dbReference type="STRING" id="48709.A0A1D2MBV3"/>
<protein>
    <recommendedName>
        <fullName evidence="1">glutathione transferase</fullName>
        <ecNumber evidence="1">2.5.1.18</ecNumber>
    </recommendedName>
</protein>
<dbReference type="SUPFAM" id="SSF47616">
    <property type="entry name" value="GST C-terminal domain-like"/>
    <property type="match status" value="1"/>
</dbReference>
<dbReference type="Pfam" id="PF14497">
    <property type="entry name" value="GST_C_3"/>
    <property type="match status" value="1"/>
</dbReference>
<dbReference type="GO" id="GO:0004364">
    <property type="term" value="F:glutathione transferase activity"/>
    <property type="evidence" value="ECO:0007669"/>
    <property type="project" value="UniProtKB-EC"/>
</dbReference>
<comment type="similarity">
    <text evidence="3">Belongs to the GST superfamily. Sigma family.</text>
</comment>
<evidence type="ECO:0000256" key="1">
    <source>
        <dbReference type="ARBA" id="ARBA00012452"/>
    </source>
</evidence>
<dbReference type="PROSITE" id="PS50405">
    <property type="entry name" value="GST_CTER"/>
    <property type="match status" value="1"/>
</dbReference>
<dbReference type="EC" id="2.5.1.18" evidence="1"/>
<dbReference type="GO" id="GO:0006749">
    <property type="term" value="P:glutathione metabolic process"/>
    <property type="evidence" value="ECO:0007669"/>
    <property type="project" value="TreeGrafter"/>
</dbReference>
<dbReference type="InterPro" id="IPR036249">
    <property type="entry name" value="Thioredoxin-like_sf"/>
</dbReference>
<dbReference type="SFLD" id="SFLDG00363">
    <property type="entry name" value="AMPS_(cytGST):_Alpha-__Mu-__Pi"/>
    <property type="match status" value="1"/>
</dbReference>
<dbReference type="SUPFAM" id="SSF52833">
    <property type="entry name" value="Thioredoxin-like"/>
    <property type="match status" value="1"/>
</dbReference>
<evidence type="ECO:0000256" key="4">
    <source>
        <dbReference type="ARBA" id="ARBA00047960"/>
    </source>
</evidence>
<proteinExistence type="inferred from homology"/>
<dbReference type="CDD" id="cd03192">
    <property type="entry name" value="GST_C_Sigma_like"/>
    <property type="match status" value="1"/>
</dbReference>
<dbReference type="AlphaFoldDB" id="A0A1D2MBV3"/>
<evidence type="ECO:0000313" key="7">
    <source>
        <dbReference type="EMBL" id="ODM90478.1"/>
    </source>
</evidence>
<evidence type="ECO:0000256" key="2">
    <source>
        <dbReference type="ARBA" id="ARBA00022679"/>
    </source>
</evidence>
<keyword evidence="2 7" id="KW-0808">Transferase</keyword>
<accession>A0A1D2MBV3</accession>
<dbReference type="SFLD" id="SFLDS00019">
    <property type="entry name" value="Glutathione_Transferase_(cytos"/>
    <property type="match status" value="1"/>
</dbReference>
<dbReference type="EMBL" id="LJIJ01001946">
    <property type="protein sequence ID" value="ODM90478.1"/>
    <property type="molecule type" value="Genomic_DNA"/>
</dbReference>
<comment type="catalytic activity">
    <reaction evidence="4">
        <text>RX + glutathione = an S-substituted glutathione + a halide anion + H(+)</text>
        <dbReference type="Rhea" id="RHEA:16437"/>
        <dbReference type="ChEBI" id="CHEBI:15378"/>
        <dbReference type="ChEBI" id="CHEBI:16042"/>
        <dbReference type="ChEBI" id="CHEBI:17792"/>
        <dbReference type="ChEBI" id="CHEBI:57925"/>
        <dbReference type="ChEBI" id="CHEBI:90779"/>
        <dbReference type="EC" id="2.5.1.18"/>
    </reaction>
</comment>
<feature type="domain" description="GST C-terminal" evidence="6">
    <location>
        <begin position="71"/>
        <end position="194"/>
    </location>
</feature>
<gene>
    <name evidence="7" type="ORF">Ocin01_16205</name>
</gene>
<dbReference type="FunFam" id="1.20.1050.10:FF:000030">
    <property type="entry name" value="Glutathione S-transferase S1"/>
    <property type="match status" value="1"/>
</dbReference>
<dbReference type="Gene3D" id="3.40.30.10">
    <property type="entry name" value="Glutaredoxin"/>
    <property type="match status" value="1"/>
</dbReference>
<dbReference type="CDD" id="cd03039">
    <property type="entry name" value="GST_N_Sigma_like"/>
    <property type="match status" value="1"/>
</dbReference>
<dbReference type="PANTHER" id="PTHR11571">
    <property type="entry name" value="GLUTATHIONE S-TRANSFERASE"/>
    <property type="match status" value="1"/>
</dbReference>
<dbReference type="PROSITE" id="PS50404">
    <property type="entry name" value="GST_NTER"/>
    <property type="match status" value="1"/>
</dbReference>
<organism evidence="7 8">
    <name type="scientific">Orchesella cincta</name>
    <name type="common">Springtail</name>
    <name type="synonym">Podura cincta</name>
    <dbReference type="NCBI Taxonomy" id="48709"/>
    <lineage>
        <taxon>Eukaryota</taxon>
        <taxon>Metazoa</taxon>
        <taxon>Ecdysozoa</taxon>
        <taxon>Arthropoda</taxon>
        <taxon>Hexapoda</taxon>
        <taxon>Collembola</taxon>
        <taxon>Entomobryomorpha</taxon>
        <taxon>Entomobryoidea</taxon>
        <taxon>Orchesellidae</taxon>
        <taxon>Orchesellinae</taxon>
        <taxon>Orchesella</taxon>
    </lineage>
</organism>
<dbReference type="OMA" id="SAMIAMF"/>
<dbReference type="InterPro" id="IPR050213">
    <property type="entry name" value="GST_superfamily"/>
</dbReference>
<sequence>MGENYKLTYFNVKAVGEPIRLIFAYAGVKYEDNRVEHADWPEMKSIGDKTLGQSNAICRYLGKKFNLDGDNDWENAKIDEFADAVADFRMAWARTFKEKDETRKAELLKDVLETVVPQVFGTLEATIVGNGGSPYLVGKKLTWIDLLTAHYLDFFENLHPGVLIKYPNLIKLKTVVYQTEQIKEWCEKRPVTNM</sequence>
<dbReference type="Gene3D" id="1.20.1050.10">
    <property type="match status" value="1"/>
</dbReference>
<evidence type="ECO:0000313" key="8">
    <source>
        <dbReference type="Proteomes" id="UP000094527"/>
    </source>
</evidence>
<dbReference type="SFLD" id="SFLDG01205">
    <property type="entry name" value="AMPS.1"/>
    <property type="match status" value="1"/>
</dbReference>
<dbReference type="InterPro" id="IPR004046">
    <property type="entry name" value="GST_C"/>
</dbReference>
<dbReference type="InterPro" id="IPR010987">
    <property type="entry name" value="Glutathione-S-Trfase_C-like"/>
</dbReference>
<dbReference type="InterPro" id="IPR036282">
    <property type="entry name" value="Glutathione-S-Trfase_C_sf"/>
</dbReference>
<keyword evidence="8" id="KW-1185">Reference proteome</keyword>
<dbReference type="InterPro" id="IPR004045">
    <property type="entry name" value="Glutathione_S-Trfase_N"/>
</dbReference>
<dbReference type="OrthoDB" id="414243at2759"/>
<name>A0A1D2MBV3_ORCCI</name>
<evidence type="ECO:0000256" key="3">
    <source>
        <dbReference type="ARBA" id="ARBA00038317"/>
    </source>
</evidence>
<dbReference type="Proteomes" id="UP000094527">
    <property type="component" value="Unassembled WGS sequence"/>
</dbReference>